<keyword evidence="2" id="KW-1185">Reference proteome</keyword>
<dbReference type="EMBL" id="FNAB01000003">
    <property type="protein sequence ID" value="SDD20803.1"/>
    <property type="molecule type" value="Genomic_DNA"/>
</dbReference>
<sequence length="236" mass="26645">MRWELARGVLASLHTTPAGSPWWRAVNERLLRDGCEAVARSAGLGGAPSSPVIRLWMSFVADPRGRTWYRAHNASIVAAYLENRGLAEQENAAERFFLNVMLLRMLYAHALVSAPRLALRRLSGIGPALGDPTVAVTGVFLSLARIVPDRYPLERDVHEYIADENPLGRMLDYGIIQPRLQRLYEWSAEELREPGVLGLVRDGNPVYAWPFEDRDVWEPVRPTRTVRTLRRLLPAD</sequence>
<protein>
    <submittedName>
        <fullName evidence="1">Uncharacterized protein</fullName>
    </submittedName>
</protein>
<gene>
    <name evidence="1" type="ORF">SAMN05444580_103288</name>
</gene>
<accession>A0A1G6SVJ8</accession>
<organism evidence="1 2">
    <name type="scientific">Rhodococcus tukisamuensis</name>
    <dbReference type="NCBI Taxonomy" id="168276"/>
    <lineage>
        <taxon>Bacteria</taxon>
        <taxon>Bacillati</taxon>
        <taxon>Actinomycetota</taxon>
        <taxon>Actinomycetes</taxon>
        <taxon>Mycobacteriales</taxon>
        <taxon>Nocardiaceae</taxon>
        <taxon>Rhodococcus</taxon>
    </lineage>
</organism>
<reference evidence="1 2" key="1">
    <citation type="submission" date="2016-10" db="EMBL/GenBank/DDBJ databases">
        <authorList>
            <person name="de Groot N.N."/>
        </authorList>
    </citation>
    <scope>NUCLEOTIDE SEQUENCE [LARGE SCALE GENOMIC DNA]</scope>
    <source>
        <strain evidence="1 2">JCM 11308</strain>
    </source>
</reference>
<dbReference type="Proteomes" id="UP000199417">
    <property type="component" value="Unassembled WGS sequence"/>
</dbReference>
<dbReference type="AlphaFoldDB" id="A0A1G6SVJ8"/>
<evidence type="ECO:0000313" key="1">
    <source>
        <dbReference type="EMBL" id="SDD20803.1"/>
    </source>
</evidence>
<name>A0A1G6SVJ8_9NOCA</name>
<proteinExistence type="predicted"/>
<evidence type="ECO:0000313" key="2">
    <source>
        <dbReference type="Proteomes" id="UP000199417"/>
    </source>
</evidence>